<dbReference type="PROSITE" id="PS51292">
    <property type="entry name" value="ZF_RING_CH"/>
    <property type="match status" value="1"/>
</dbReference>
<dbReference type="GO" id="GO:0008270">
    <property type="term" value="F:zinc ion binding"/>
    <property type="evidence" value="ECO:0007669"/>
    <property type="project" value="UniProtKB-KW"/>
</dbReference>
<accession>A0AAD8Y5R0</accession>
<name>A0AAD8Y5R0_9STRA</name>
<proteinExistence type="predicted"/>
<keyword evidence="3" id="KW-0862">Zinc</keyword>
<comment type="caution">
    <text evidence="5">The sequence shown here is derived from an EMBL/GenBank/DDBJ whole genome shotgun (WGS) entry which is preliminary data.</text>
</comment>
<dbReference type="Pfam" id="PF12906">
    <property type="entry name" value="RINGv"/>
    <property type="match status" value="1"/>
</dbReference>
<sequence length="461" mass="51353">MTKVEKDSTAATIEFPDDVSCWLCLEEGPDESGKPLVRDCSCRGSSGVAHIACIIGYAESESRQIYEREGPAKCIIPFHDCPSCKQPYQNDVRKDLAKAAVKFVESEFWGDSFRSFPHEFLRMNILMNRVDTLQNEEDAADANEIAEKFISACDRSKMKLDVAGEGLRLREESRVFKLLAANGYATIGSFYRKIEGGQMRAIEFFEKARDVFKTMHTTDAEAELGLTAIGKIISDINSELSGNVGNAKTATHGVKFLRQKYLKGINLFGEKDPMVIGMGVELVYGLKVELRAIEAERFARKLVEISRRTHGADHGSTKNALLALQDITTRQIAIRLPDFSAAFQALRYENDGEKCVVQGPLAFPRQTEEEHECVFDSIDIILVPGTPVVCHSLQKAAHLNGKIGEVRDVDMKEKEDGSKYFDKDTDRCVVHFEDKSLKPVRVKAANLRVVFDLPAATAVDN</sequence>
<dbReference type="InterPro" id="IPR013083">
    <property type="entry name" value="Znf_RING/FYVE/PHD"/>
</dbReference>
<keyword evidence="1" id="KW-0479">Metal-binding</keyword>
<gene>
    <name evidence="5" type="ORF">QTG54_008947</name>
</gene>
<evidence type="ECO:0000259" key="4">
    <source>
        <dbReference type="PROSITE" id="PS51292"/>
    </source>
</evidence>
<dbReference type="SUPFAM" id="SSF57850">
    <property type="entry name" value="RING/U-box"/>
    <property type="match status" value="1"/>
</dbReference>
<evidence type="ECO:0000256" key="1">
    <source>
        <dbReference type="ARBA" id="ARBA00022723"/>
    </source>
</evidence>
<evidence type="ECO:0000313" key="5">
    <source>
        <dbReference type="EMBL" id="KAK1739997.1"/>
    </source>
</evidence>
<organism evidence="5 6">
    <name type="scientific">Skeletonema marinoi</name>
    <dbReference type="NCBI Taxonomy" id="267567"/>
    <lineage>
        <taxon>Eukaryota</taxon>
        <taxon>Sar</taxon>
        <taxon>Stramenopiles</taxon>
        <taxon>Ochrophyta</taxon>
        <taxon>Bacillariophyta</taxon>
        <taxon>Coscinodiscophyceae</taxon>
        <taxon>Thalassiosirophycidae</taxon>
        <taxon>Thalassiosirales</taxon>
        <taxon>Skeletonemataceae</taxon>
        <taxon>Skeletonema</taxon>
        <taxon>Skeletonema marinoi-dohrnii complex</taxon>
    </lineage>
</organism>
<dbReference type="Gene3D" id="3.30.40.10">
    <property type="entry name" value="Zinc/RING finger domain, C3HC4 (zinc finger)"/>
    <property type="match status" value="1"/>
</dbReference>
<dbReference type="AlphaFoldDB" id="A0AAD8Y5R0"/>
<keyword evidence="2" id="KW-0863">Zinc-finger</keyword>
<feature type="domain" description="RING-CH-type" evidence="4">
    <location>
        <begin position="13"/>
        <end position="91"/>
    </location>
</feature>
<dbReference type="InterPro" id="IPR011016">
    <property type="entry name" value="Znf_RING-CH"/>
</dbReference>
<protein>
    <recommendedName>
        <fullName evidence="4">RING-CH-type domain-containing protein</fullName>
    </recommendedName>
</protein>
<evidence type="ECO:0000256" key="2">
    <source>
        <dbReference type="ARBA" id="ARBA00022771"/>
    </source>
</evidence>
<evidence type="ECO:0000313" key="6">
    <source>
        <dbReference type="Proteomes" id="UP001224775"/>
    </source>
</evidence>
<evidence type="ECO:0000256" key="3">
    <source>
        <dbReference type="ARBA" id="ARBA00022833"/>
    </source>
</evidence>
<dbReference type="Proteomes" id="UP001224775">
    <property type="component" value="Unassembled WGS sequence"/>
</dbReference>
<dbReference type="EMBL" id="JATAAI010000016">
    <property type="protein sequence ID" value="KAK1739997.1"/>
    <property type="molecule type" value="Genomic_DNA"/>
</dbReference>
<keyword evidence="6" id="KW-1185">Reference proteome</keyword>
<dbReference type="SMART" id="SM00744">
    <property type="entry name" value="RINGv"/>
    <property type="match status" value="1"/>
</dbReference>
<reference evidence="5" key="1">
    <citation type="submission" date="2023-06" db="EMBL/GenBank/DDBJ databases">
        <title>Survivors Of The Sea: Transcriptome response of Skeletonema marinoi to long-term dormancy.</title>
        <authorList>
            <person name="Pinder M.I.M."/>
            <person name="Kourtchenko O."/>
            <person name="Robertson E.K."/>
            <person name="Larsson T."/>
            <person name="Maumus F."/>
            <person name="Osuna-Cruz C.M."/>
            <person name="Vancaester E."/>
            <person name="Stenow R."/>
            <person name="Vandepoele K."/>
            <person name="Ploug H."/>
            <person name="Bruchert V."/>
            <person name="Godhe A."/>
            <person name="Topel M."/>
        </authorList>
    </citation>
    <scope>NUCLEOTIDE SEQUENCE</scope>
    <source>
        <strain evidence="5">R05AC</strain>
    </source>
</reference>